<keyword evidence="2" id="KW-0285">Flavoprotein</keyword>
<feature type="domain" description="Flavin reductase like" evidence="5">
    <location>
        <begin position="67"/>
        <end position="224"/>
    </location>
</feature>
<dbReference type="SMART" id="SM00903">
    <property type="entry name" value="Flavin_Reduct"/>
    <property type="match status" value="1"/>
</dbReference>
<dbReference type="OrthoDB" id="298012at2759"/>
<organism evidence="6 7">
    <name type="scientific">Gymnopilus dilepis</name>
    <dbReference type="NCBI Taxonomy" id="231916"/>
    <lineage>
        <taxon>Eukaryota</taxon>
        <taxon>Fungi</taxon>
        <taxon>Dikarya</taxon>
        <taxon>Basidiomycota</taxon>
        <taxon>Agaricomycotina</taxon>
        <taxon>Agaricomycetes</taxon>
        <taxon>Agaricomycetidae</taxon>
        <taxon>Agaricales</taxon>
        <taxon>Agaricineae</taxon>
        <taxon>Hymenogastraceae</taxon>
        <taxon>Gymnopilus</taxon>
    </lineage>
</organism>
<dbReference type="Pfam" id="PF01613">
    <property type="entry name" value="Flavin_Reduct"/>
    <property type="match status" value="1"/>
</dbReference>
<dbReference type="InterPro" id="IPR002563">
    <property type="entry name" value="Flavin_Rdtase-like_dom"/>
</dbReference>
<evidence type="ECO:0000256" key="4">
    <source>
        <dbReference type="ARBA" id="ARBA00038054"/>
    </source>
</evidence>
<dbReference type="PANTHER" id="PTHR33798">
    <property type="entry name" value="FLAVOPROTEIN OXYGENASE"/>
    <property type="match status" value="1"/>
</dbReference>
<gene>
    <name evidence="6" type="ORF">CVT26_003593</name>
</gene>
<dbReference type="SUPFAM" id="SSF50475">
    <property type="entry name" value="FMN-binding split barrel"/>
    <property type="match status" value="1"/>
</dbReference>
<evidence type="ECO:0000256" key="2">
    <source>
        <dbReference type="ARBA" id="ARBA00022630"/>
    </source>
</evidence>
<accession>A0A409W204</accession>
<evidence type="ECO:0000256" key="3">
    <source>
        <dbReference type="ARBA" id="ARBA00022643"/>
    </source>
</evidence>
<sequence>MSSENLPTFTPTREFRYTSSPNPGWTYGQSVESTPEGRAWVEGEKAGWTIVDTAKEGLGRVYSIMISGIVPRPVAFVSSISADGIENLAPFSWFNQVTHNPPLISFACSHNSGAAKDTIRNVHAGTGFTVNIISEPWVENSNITSTDAPFEVSEWPISGLTKAPSVHVKAPRVKESAFSMECELYKAIEIRDPKTDIVTSTLVLGLVKFIHMRNDIIDDRGVADPGKLKPIARMGGLTYAKVSEGFVLPRRPWKEVSEELKEKLENAGDNTK</sequence>
<dbReference type="Proteomes" id="UP000284706">
    <property type="component" value="Unassembled WGS sequence"/>
</dbReference>
<evidence type="ECO:0000259" key="5">
    <source>
        <dbReference type="SMART" id="SM00903"/>
    </source>
</evidence>
<comment type="caution">
    <text evidence="6">The sequence shown here is derived from an EMBL/GenBank/DDBJ whole genome shotgun (WGS) entry which is preliminary data.</text>
</comment>
<dbReference type="PANTHER" id="PTHR33798:SF5">
    <property type="entry name" value="FLAVIN REDUCTASE LIKE DOMAIN-CONTAINING PROTEIN"/>
    <property type="match status" value="1"/>
</dbReference>
<protein>
    <recommendedName>
        <fullName evidence="5">Flavin reductase like domain-containing protein</fullName>
    </recommendedName>
</protein>
<evidence type="ECO:0000256" key="1">
    <source>
        <dbReference type="ARBA" id="ARBA00001917"/>
    </source>
</evidence>
<dbReference type="GO" id="GO:0010181">
    <property type="term" value="F:FMN binding"/>
    <property type="evidence" value="ECO:0007669"/>
    <property type="project" value="InterPro"/>
</dbReference>
<keyword evidence="7" id="KW-1185">Reference proteome</keyword>
<evidence type="ECO:0000313" key="7">
    <source>
        <dbReference type="Proteomes" id="UP000284706"/>
    </source>
</evidence>
<proteinExistence type="inferred from homology"/>
<evidence type="ECO:0000313" key="6">
    <source>
        <dbReference type="EMBL" id="PPQ72503.1"/>
    </source>
</evidence>
<comment type="cofactor">
    <cofactor evidence="1">
        <name>FMN</name>
        <dbReference type="ChEBI" id="CHEBI:58210"/>
    </cofactor>
</comment>
<name>A0A409W204_9AGAR</name>
<dbReference type="Gene3D" id="2.30.110.10">
    <property type="entry name" value="Electron Transport, Fmn-binding Protein, Chain A"/>
    <property type="match status" value="1"/>
</dbReference>
<reference evidence="6 7" key="1">
    <citation type="journal article" date="2018" name="Evol. Lett.">
        <title>Horizontal gene cluster transfer increased hallucinogenic mushroom diversity.</title>
        <authorList>
            <person name="Reynolds H.T."/>
            <person name="Vijayakumar V."/>
            <person name="Gluck-Thaler E."/>
            <person name="Korotkin H.B."/>
            <person name="Matheny P.B."/>
            <person name="Slot J.C."/>
        </authorList>
    </citation>
    <scope>NUCLEOTIDE SEQUENCE [LARGE SCALE GENOMIC DNA]</scope>
    <source>
        <strain evidence="6 7">SRW20</strain>
    </source>
</reference>
<dbReference type="AlphaFoldDB" id="A0A409W204"/>
<dbReference type="InterPro" id="IPR012349">
    <property type="entry name" value="Split_barrel_FMN-bd"/>
</dbReference>
<comment type="similarity">
    <text evidence="4">Belongs to the flavoredoxin family.</text>
</comment>
<keyword evidence="3" id="KW-0288">FMN</keyword>
<dbReference type="InParanoid" id="A0A409W204"/>
<dbReference type="EMBL" id="NHYE01005454">
    <property type="protein sequence ID" value="PPQ72503.1"/>
    <property type="molecule type" value="Genomic_DNA"/>
</dbReference>